<feature type="domain" description="Low molecular weight protein antigen 6 PH" evidence="2">
    <location>
        <begin position="81"/>
        <end position="142"/>
    </location>
</feature>
<dbReference type="RefSeq" id="WP_214155206.1">
    <property type="nucleotide sequence ID" value="NZ_JAHBAY010000003.1"/>
</dbReference>
<dbReference type="Proteomes" id="UP001197247">
    <property type="component" value="Unassembled WGS sequence"/>
</dbReference>
<sequence length="153" mass="16244">MSSRDQAVADLHRPFVSRRGRIMAWAGGIGQALALTACALLLPWSGPNVVGIKDRIGMLVVAAIIGWALSRFGGVRADPSAEGLVVRNLLITRNLSWAEIEGLHFSGGDPWVTLATADGDPVAVMAVQRADGEPARAEAERLATLIAYHHRSA</sequence>
<reference evidence="3 4" key="1">
    <citation type="submission" date="2021-05" db="EMBL/GenBank/DDBJ databases">
        <title>Kineosporia and Streptomyces sp. nov. two new marine actinobacteria isolated from Coral.</title>
        <authorList>
            <person name="Buangrab K."/>
            <person name="Sutthacheep M."/>
            <person name="Yeemin T."/>
            <person name="Harunari E."/>
            <person name="Igarashi Y."/>
            <person name="Kanchanasin P."/>
            <person name="Tanasupawat S."/>
            <person name="Phongsopitanun W."/>
        </authorList>
    </citation>
    <scope>NUCLEOTIDE SEQUENCE [LARGE SCALE GENOMIC DNA]</scope>
    <source>
        <strain evidence="3 4">J2-2</strain>
    </source>
</reference>
<organism evidence="3 4">
    <name type="scientific">Kineosporia corallincola</name>
    <dbReference type="NCBI Taxonomy" id="2835133"/>
    <lineage>
        <taxon>Bacteria</taxon>
        <taxon>Bacillati</taxon>
        <taxon>Actinomycetota</taxon>
        <taxon>Actinomycetes</taxon>
        <taxon>Kineosporiales</taxon>
        <taxon>Kineosporiaceae</taxon>
        <taxon>Kineosporia</taxon>
    </lineage>
</organism>
<keyword evidence="1" id="KW-0472">Membrane</keyword>
<dbReference type="EMBL" id="JAHBAY010000003">
    <property type="protein sequence ID" value="MBT0768906.1"/>
    <property type="molecule type" value="Genomic_DNA"/>
</dbReference>
<dbReference type="Pfam" id="PF10756">
    <property type="entry name" value="bPH_6"/>
    <property type="match status" value="1"/>
</dbReference>
<dbReference type="InterPro" id="IPR019692">
    <property type="entry name" value="CFP-6_PH"/>
</dbReference>
<evidence type="ECO:0000256" key="1">
    <source>
        <dbReference type="SAM" id="Phobius"/>
    </source>
</evidence>
<evidence type="ECO:0000259" key="2">
    <source>
        <dbReference type="Pfam" id="PF10756"/>
    </source>
</evidence>
<keyword evidence="4" id="KW-1185">Reference proteome</keyword>
<evidence type="ECO:0000313" key="3">
    <source>
        <dbReference type="EMBL" id="MBT0768906.1"/>
    </source>
</evidence>
<feature type="transmembrane region" description="Helical" evidence="1">
    <location>
        <begin position="22"/>
        <end position="44"/>
    </location>
</feature>
<keyword evidence="1" id="KW-1133">Transmembrane helix</keyword>
<keyword evidence="1" id="KW-0812">Transmembrane</keyword>
<gene>
    <name evidence="3" type="ORF">KIH74_08215</name>
</gene>
<proteinExistence type="predicted"/>
<name>A0ABS5TCY4_9ACTN</name>
<accession>A0ABS5TCY4</accession>
<evidence type="ECO:0000313" key="4">
    <source>
        <dbReference type="Proteomes" id="UP001197247"/>
    </source>
</evidence>
<protein>
    <submittedName>
        <fullName evidence="3">PH domain-containing protein</fullName>
    </submittedName>
</protein>
<feature type="transmembrane region" description="Helical" evidence="1">
    <location>
        <begin position="56"/>
        <end position="74"/>
    </location>
</feature>
<comment type="caution">
    <text evidence="3">The sequence shown here is derived from an EMBL/GenBank/DDBJ whole genome shotgun (WGS) entry which is preliminary data.</text>
</comment>